<dbReference type="EMBL" id="ML769638">
    <property type="protein sequence ID" value="KAE9391046.1"/>
    <property type="molecule type" value="Genomic_DNA"/>
</dbReference>
<accession>A0A6A4GZW3</accession>
<dbReference type="SUPFAM" id="SSF52540">
    <property type="entry name" value="P-loop containing nucleoside triphosphate hydrolases"/>
    <property type="match status" value="1"/>
</dbReference>
<dbReference type="PROSITE" id="PS00211">
    <property type="entry name" value="ABC_TRANSPORTER_1"/>
    <property type="match status" value="1"/>
</dbReference>
<evidence type="ECO:0000256" key="2">
    <source>
        <dbReference type="ARBA" id="ARBA00022840"/>
    </source>
</evidence>
<evidence type="ECO:0000313" key="5">
    <source>
        <dbReference type="Proteomes" id="UP000799118"/>
    </source>
</evidence>
<protein>
    <submittedName>
        <fullName evidence="4">P-loop containing nucleoside triphosphate hydrolase protein</fullName>
    </submittedName>
</protein>
<feature type="domain" description="ABC transporter" evidence="3">
    <location>
        <begin position="148"/>
        <end position="438"/>
    </location>
</feature>
<name>A0A6A4GZW3_9AGAR</name>
<dbReference type="PROSITE" id="PS50893">
    <property type="entry name" value="ABC_TRANSPORTER_2"/>
    <property type="match status" value="1"/>
</dbReference>
<evidence type="ECO:0000259" key="3">
    <source>
        <dbReference type="PROSITE" id="PS50893"/>
    </source>
</evidence>
<dbReference type="GO" id="GO:0016887">
    <property type="term" value="F:ATP hydrolysis activity"/>
    <property type="evidence" value="ECO:0007669"/>
    <property type="project" value="InterPro"/>
</dbReference>
<reference evidence="4" key="1">
    <citation type="journal article" date="2019" name="Environ. Microbiol.">
        <title>Fungal ecological strategies reflected in gene transcription - a case study of two litter decomposers.</title>
        <authorList>
            <person name="Barbi F."/>
            <person name="Kohler A."/>
            <person name="Barry K."/>
            <person name="Baskaran P."/>
            <person name="Daum C."/>
            <person name="Fauchery L."/>
            <person name="Ihrmark K."/>
            <person name="Kuo A."/>
            <person name="LaButti K."/>
            <person name="Lipzen A."/>
            <person name="Morin E."/>
            <person name="Grigoriev I.V."/>
            <person name="Henrissat B."/>
            <person name="Lindahl B."/>
            <person name="Martin F."/>
        </authorList>
    </citation>
    <scope>NUCLEOTIDE SEQUENCE</scope>
    <source>
        <strain evidence="4">JB14</strain>
    </source>
</reference>
<dbReference type="PANTHER" id="PTHR24221:SF646">
    <property type="entry name" value="HAEMOLYSIN SECRETION ATP-BINDING PROTEIN"/>
    <property type="match status" value="1"/>
</dbReference>
<dbReference type="InterPro" id="IPR039421">
    <property type="entry name" value="Type_1_exporter"/>
</dbReference>
<keyword evidence="4" id="KW-0378">Hydrolase</keyword>
<dbReference type="GO" id="GO:0034040">
    <property type="term" value="F:ATPase-coupled lipid transmembrane transporter activity"/>
    <property type="evidence" value="ECO:0007669"/>
    <property type="project" value="TreeGrafter"/>
</dbReference>
<dbReference type="InterPro" id="IPR003439">
    <property type="entry name" value="ABC_transporter-like_ATP-bd"/>
</dbReference>
<proteinExistence type="predicted"/>
<dbReference type="AlphaFoldDB" id="A0A6A4GZW3"/>
<evidence type="ECO:0000256" key="1">
    <source>
        <dbReference type="ARBA" id="ARBA00022741"/>
    </source>
</evidence>
<keyword evidence="5" id="KW-1185">Reference proteome</keyword>
<dbReference type="SMART" id="SM00382">
    <property type="entry name" value="AAA"/>
    <property type="match status" value="1"/>
</dbReference>
<sequence length="444" mass="49402">MRHWPTFADVCRLESSPLTEYQRCVTVLGEDGGEFGEVFAAWNRRRFPSLASIIQGPLHELPQIVFTLRAVQQPASIPMSLASLNIITSTSESFSGSLMHIFFRIGSISENFATVRKMYEVINLQNRILDGTIPYPQNQQALQMGMSIEFRNVCFQYPESNAYALKNISFKIGQGQLCVILGENGSGKSTILKLIARLYEPQEGEILIDGQDIKTLKLADLRQAMAVLFQDYTHFPLSIKENIALGDPGHSDDLDRIKQAAKLGGASELIERLGEGYNTYLDRPVRDYYSGLPEGTTNLFGRPVSFGRVRAMGGMKINESTTLSGGQMQRIALSRTFMRSLVSETSVGLLLFDEPSASLDPTAEHGILSLYTDGSADLFERLRLLRGQKTMIFSSHRFGSLTRHADKILCMHDSVIVEEGSHDELIKGGGEYAKLWNLQAQAFL</sequence>
<dbReference type="Gene3D" id="3.40.50.300">
    <property type="entry name" value="P-loop containing nucleotide triphosphate hydrolases"/>
    <property type="match status" value="1"/>
</dbReference>
<keyword evidence="1" id="KW-0547">Nucleotide-binding</keyword>
<dbReference type="Proteomes" id="UP000799118">
    <property type="component" value="Unassembled WGS sequence"/>
</dbReference>
<dbReference type="InterPro" id="IPR027417">
    <property type="entry name" value="P-loop_NTPase"/>
</dbReference>
<dbReference type="GO" id="GO:0005524">
    <property type="term" value="F:ATP binding"/>
    <property type="evidence" value="ECO:0007669"/>
    <property type="project" value="UniProtKB-KW"/>
</dbReference>
<dbReference type="Pfam" id="PF00005">
    <property type="entry name" value="ABC_tran"/>
    <property type="match status" value="1"/>
</dbReference>
<evidence type="ECO:0000313" key="4">
    <source>
        <dbReference type="EMBL" id="KAE9391046.1"/>
    </source>
</evidence>
<organism evidence="4 5">
    <name type="scientific">Gymnopus androsaceus JB14</name>
    <dbReference type="NCBI Taxonomy" id="1447944"/>
    <lineage>
        <taxon>Eukaryota</taxon>
        <taxon>Fungi</taxon>
        <taxon>Dikarya</taxon>
        <taxon>Basidiomycota</taxon>
        <taxon>Agaricomycotina</taxon>
        <taxon>Agaricomycetes</taxon>
        <taxon>Agaricomycetidae</taxon>
        <taxon>Agaricales</taxon>
        <taxon>Marasmiineae</taxon>
        <taxon>Omphalotaceae</taxon>
        <taxon>Gymnopus</taxon>
    </lineage>
</organism>
<dbReference type="OrthoDB" id="6500128at2759"/>
<dbReference type="InterPro" id="IPR003593">
    <property type="entry name" value="AAA+_ATPase"/>
</dbReference>
<gene>
    <name evidence="4" type="ORF">BT96DRAFT_832601</name>
</gene>
<keyword evidence="2" id="KW-0067">ATP-binding</keyword>
<dbReference type="InterPro" id="IPR017871">
    <property type="entry name" value="ABC_transporter-like_CS"/>
</dbReference>
<dbReference type="PANTHER" id="PTHR24221">
    <property type="entry name" value="ATP-BINDING CASSETTE SUB-FAMILY B"/>
    <property type="match status" value="1"/>
</dbReference>